<accession>A0A8J2YZ18</accession>
<feature type="transmembrane region" description="Helical" evidence="1">
    <location>
        <begin position="145"/>
        <end position="165"/>
    </location>
</feature>
<dbReference type="EMBL" id="BMJQ01000015">
    <property type="protein sequence ID" value="GGF38787.1"/>
    <property type="molecule type" value="Genomic_DNA"/>
</dbReference>
<evidence type="ECO:0000313" key="2">
    <source>
        <dbReference type="EMBL" id="GGF38787.1"/>
    </source>
</evidence>
<gene>
    <name evidence="2" type="ORF">GCM10011611_51420</name>
</gene>
<reference evidence="2" key="1">
    <citation type="journal article" date="2014" name="Int. J. Syst. Evol. Microbiol.">
        <title>Complete genome sequence of Corynebacterium casei LMG S-19264T (=DSM 44701T), isolated from a smear-ripened cheese.</title>
        <authorList>
            <consortium name="US DOE Joint Genome Institute (JGI-PGF)"/>
            <person name="Walter F."/>
            <person name="Albersmeier A."/>
            <person name="Kalinowski J."/>
            <person name="Ruckert C."/>
        </authorList>
    </citation>
    <scope>NUCLEOTIDE SEQUENCE</scope>
    <source>
        <strain evidence="2">CGMCC 1.15725</strain>
    </source>
</reference>
<name>A0A8J2YZ18_9PROT</name>
<reference evidence="2" key="2">
    <citation type="submission" date="2020-09" db="EMBL/GenBank/DDBJ databases">
        <authorList>
            <person name="Sun Q."/>
            <person name="Zhou Y."/>
        </authorList>
    </citation>
    <scope>NUCLEOTIDE SEQUENCE</scope>
    <source>
        <strain evidence="2">CGMCC 1.15725</strain>
    </source>
</reference>
<feature type="transmembrane region" description="Helical" evidence="1">
    <location>
        <begin position="256"/>
        <end position="276"/>
    </location>
</feature>
<keyword evidence="1" id="KW-0812">Transmembrane</keyword>
<dbReference type="RefSeq" id="WP_189051015.1">
    <property type="nucleotide sequence ID" value="NZ_BMJQ01000015.1"/>
</dbReference>
<keyword evidence="3" id="KW-1185">Reference proteome</keyword>
<organism evidence="2 3">
    <name type="scientific">Aliidongia dinghuensis</name>
    <dbReference type="NCBI Taxonomy" id="1867774"/>
    <lineage>
        <taxon>Bacteria</taxon>
        <taxon>Pseudomonadati</taxon>
        <taxon>Pseudomonadota</taxon>
        <taxon>Alphaproteobacteria</taxon>
        <taxon>Rhodospirillales</taxon>
        <taxon>Dongiaceae</taxon>
        <taxon>Aliidongia</taxon>
    </lineage>
</organism>
<dbReference type="AlphaFoldDB" id="A0A8J2YZ18"/>
<keyword evidence="1" id="KW-0472">Membrane</keyword>
<feature type="transmembrane region" description="Helical" evidence="1">
    <location>
        <begin position="40"/>
        <end position="60"/>
    </location>
</feature>
<keyword evidence="1" id="KW-1133">Transmembrane helix</keyword>
<protein>
    <submittedName>
        <fullName evidence="2">Uncharacterized protein</fullName>
    </submittedName>
</protein>
<comment type="caution">
    <text evidence="2">The sequence shown here is derived from an EMBL/GenBank/DDBJ whole genome shotgun (WGS) entry which is preliminary data.</text>
</comment>
<feature type="transmembrane region" description="Helical" evidence="1">
    <location>
        <begin position="195"/>
        <end position="213"/>
    </location>
</feature>
<feature type="transmembrane region" description="Helical" evidence="1">
    <location>
        <begin position="120"/>
        <end position="139"/>
    </location>
</feature>
<evidence type="ECO:0000256" key="1">
    <source>
        <dbReference type="SAM" id="Phobius"/>
    </source>
</evidence>
<proteinExistence type="predicted"/>
<feature type="transmembrane region" description="Helical" evidence="1">
    <location>
        <begin position="67"/>
        <end position="84"/>
    </location>
</feature>
<dbReference type="Proteomes" id="UP000646365">
    <property type="component" value="Unassembled WGS sequence"/>
</dbReference>
<evidence type="ECO:0000313" key="3">
    <source>
        <dbReference type="Proteomes" id="UP000646365"/>
    </source>
</evidence>
<sequence length="282" mass="28295">MLLSPVVSALALPALTACGATGLIRTLRGKKGDMRLAEAGLGIGFLAGFWAVTGGLPFLGNVAYHQLGEAVALALGVGLITALVGAGPGFTKFLGLAGALFAVVWLTGWRQLMAPTVEELLTIVVYGAIAAAAALRLAALGPGATPIAVTGLAALALAFVALFGHAAGTSDLALALAGACLGSLVWAWPLGRAGVGPATIAVLATGFTGLMVAEARGALHAPWALLPLPLAFWAPEIADRLPALGRLARKKPTRPLALLFAAALPCAAAVGLAFLLGTRLYF</sequence>
<feature type="transmembrane region" description="Helical" evidence="1">
    <location>
        <begin position="90"/>
        <end position="108"/>
    </location>
</feature>